<dbReference type="Proteomes" id="UP001381693">
    <property type="component" value="Unassembled WGS sequence"/>
</dbReference>
<dbReference type="GO" id="GO:0005432">
    <property type="term" value="F:calcium:sodium antiporter activity"/>
    <property type="evidence" value="ECO:0007669"/>
    <property type="project" value="InterPro"/>
</dbReference>
<dbReference type="EMBL" id="JAXCGZ010000748">
    <property type="protein sequence ID" value="KAK7085600.1"/>
    <property type="molecule type" value="Genomic_DNA"/>
</dbReference>
<dbReference type="InterPro" id="IPR004837">
    <property type="entry name" value="NaCa_Exmemb"/>
</dbReference>
<proteinExistence type="predicted"/>
<evidence type="ECO:0000259" key="7">
    <source>
        <dbReference type="Pfam" id="PF01699"/>
    </source>
</evidence>
<dbReference type="GO" id="GO:0030424">
    <property type="term" value="C:axon"/>
    <property type="evidence" value="ECO:0007669"/>
    <property type="project" value="TreeGrafter"/>
</dbReference>
<organism evidence="8 9">
    <name type="scientific">Halocaridina rubra</name>
    <name type="common">Hawaiian red shrimp</name>
    <dbReference type="NCBI Taxonomy" id="373956"/>
    <lineage>
        <taxon>Eukaryota</taxon>
        <taxon>Metazoa</taxon>
        <taxon>Ecdysozoa</taxon>
        <taxon>Arthropoda</taxon>
        <taxon>Crustacea</taxon>
        <taxon>Multicrustacea</taxon>
        <taxon>Malacostraca</taxon>
        <taxon>Eumalacostraca</taxon>
        <taxon>Eucarida</taxon>
        <taxon>Decapoda</taxon>
        <taxon>Pleocyemata</taxon>
        <taxon>Caridea</taxon>
        <taxon>Atyoidea</taxon>
        <taxon>Atyidae</taxon>
        <taxon>Halocaridina</taxon>
    </lineage>
</organism>
<dbReference type="PANTHER" id="PTHR11878">
    <property type="entry name" value="SODIUM/CALCIUM EXCHANGER"/>
    <property type="match status" value="1"/>
</dbReference>
<feature type="transmembrane region" description="Helical" evidence="6">
    <location>
        <begin position="117"/>
        <end position="134"/>
    </location>
</feature>
<feature type="domain" description="Sodium/calcium exchanger membrane region" evidence="7">
    <location>
        <begin position="139"/>
        <end position="184"/>
    </location>
</feature>
<dbReference type="Pfam" id="PF01699">
    <property type="entry name" value="Na_Ca_ex"/>
    <property type="match status" value="2"/>
</dbReference>
<reference evidence="8 9" key="1">
    <citation type="submission" date="2023-11" db="EMBL/GenBank/DDBJ databases">
        <title>Halocaridina rubra genome assembly.</title>
        <authorList>
            <person name="Smith C."/>
        </authorList>
    </citation>
    <scope>NUCLEOTIDE SEQUENCE [LARGE SCALE GENOMIC DNA]</scope>
    <source>
        <strain evidence="8">EP-1</strain>
        <tissue evidence="8">Whole</tissue>
    </source>
</reference>
<comment type="subcellular location">
    <subcellularLocation>
        <location evidence="1">Membrane</location>
        <topology evidence="1">Multi-pass membrane protein</topology>
    </subcellularLocation>
</comment>
<feature type="transmembrane region" description="Helical" evidence="6">
    <location>
        <begin position="84"/>
        <end position="105"/>
    </location>
</feature>
<protein>
    <submittedName>
        <fullName evidence="8">Sodium/calcium exchanger 1</fullName>
    </submittedName>
</protein>
<dbReference type="GO" id="GO:0042383">
    <property type="term" value="C:sarcolemma"/>
    <property type="evidence" value="ECO:0007669"/>
    <property type="project" value="TreeGrafter"/>
</dbReference>
<evidence type="ECO:0000313" key="8">
    <source>
        <dbReference type="EMBL" id="KAK7085600.1"/>
    </source>
</evidence>
<dbReference type="GO" id="GO:0098794">
    <property type="term" value="C:postsynapse"/>
    <property type="evidence" value="ECO:0007669"/>
    <property type="project" value="TreeGrafter"/>
</dbReference>
<keyword evidence="5 6" id="KW-0472">Membrane</keyword>
<keyword evidence="4" id="KW-0406">Ion transport</keyword>
<evidence type="ECO:0000256" key="4">
    <source>
        <dbReference type="ARBA" id="ARBA00023065"/>
    </source>
</evidence>
<evidence type="ECO:0000256" key="3">
    <source>
        <dbReference type="ARBA" id="ARBA00022989"/>
    </source>
</evidence>
<accession>A0AAN9AFI7</accession>
<sequence>NMVDKLVKKANASMLVGTSSWKEQFTEAITVQAGDEGEEGEEGEEGVEAEEKLPSCMDYVMHFVTVIWKVLFAFIPPTDYASGWLTFVISIVGIGLLTAVIGDLASHFGCSIGLKDAITAIAFVALGTSVPDIMKGYPAFFISIVAIGILTAFIGDIASHFGCSIGLKDSITAIAFVALGTSVPGTSIN</sequence>
<evidence type="ECO:0000256" key="6">
    <source>
        <dbReference type="SAM" id="Phobius"/>
    </source>
</evidence>
<keyword evidence="4" id="KW-0813">Transport</keyword>
<keyword evidence="3 6" id="KW-1133">Transmembrane helix</keyword>
<name>A0AAN9AFI7_HALRR</name>
<feature type="transmembrane region" description="Helical" evidence="6">
    <location>
        <begin position="140"/>
        <end position="158"/>
    </location>
</feature>
<dbReference type="GO" id="GO:0098703">
    <property type="term" value="P:calcium ion import across plasma membrane"/>
    <property type="evidence" value="ECO:0007669"/>
    <property type="project" value="TreeGrafter"/>
</dbReference>
<evidence type="ECO:0000256" key="5">
    <source>
        <dbReference type="ARBA" id="ARBA00023136"/>
    </source>
</evidence>
<dbReference type="PANTHER" id="PTHR11878:SF65">
    <property type="entry name" value="NA_CA-EXCHANGE PROTEIN, ISOFORM G"/>
    <property type="match status" value="1"/>
</dbReference>
<dbReference type="AlphaFoldDB" id="A0AAN9AFI7"/>
<dbReference type="InterPro" id="IPR051171">
    <property type="entry name" value="CaCA"/>
</dbReference>
<evidence type="ECO:0000256" key="1">
    <source>
        <dbReference type="ARBA" id="ARBA00004141"/>
    </source>
</evidence>
<feature type="non-terminal residue" evidence="8">
    <location>
        <position position="1"/>
    </location>
</feature>
<keyword evidence="2 6" id="KW-0812">Transmembrane</keyword>
<feature type="domain" description="Sodium/calcium exchanger membrane region" evidence="7">
    <location>
        <begin position="83"/>
        <end position="134"/>
    </location>
</feature>
<feature type="transmembrane region" description="Helical" evidence="6">
    <location>
        <begin position="59"/>
        <end position="78"/>
    </location>
</feature>
<gene>
    <name evidence="8" type="primary">SLC8A1</name>
    <name evidence="8" type="ORF">SK128_005514</name>
</gene>
<keyword evidence="9" id="KW-1185">Reference proteome</keyword>
<dbReference type="InterPro" id="IPR004836">
    <property type="entry name" value="Na_Ca_Ex"/>
</dbReference>
<dbReference type="PRINTS" id="PR01259">
    <property type="entry name" value="NACAEXCHNGR"/>
</dbReference>
<comment type="caution">
    <text evidence="8">The sequence shown here is derived from an EMBL/GenBank/DDBJ whole genome shotgun (WGS) entry which is preliminary data.</text>
</comment>
<evidence type="ECO:0000313" key="9">
    <source>
        <dbReference type="Proteomes" id="UP001381693"/>
    </source>
</evidence>
<evidence type="ECO:0000256" key="2">
    <source>
        <dbReference type="ARBA" id="ARBA00022692"/>
    </source>
</evidence>